<name>A0A382EHV4_9ZZZZ</name>
<reference evidence="2" key="1">
    <citation type="submission" date="2018-05" db="EMBL/GenBank/DDBJ databases">
        <authorList>
            <person name="Lanie J.A."/>
            <person name="Ng W.-L."/>
            <person name="Kazmierczak K.M."/>
            <person name="Andrzejewski T.M."/>
            <person name="Davidsen T.M."/>
            <person name="Wayne K.J."/>
            <person name="Tettelin H."/>
            <person name="Glass J.I."/>
            <person name="Rusch D."/>
            <person name="Podicherti R."/>
            <person name="Tsui H.-C.T."/>
            <person name="Winkler M.E."/>
        </authorList>
    </citation>
    <scope>NUCLEOTIDE SEQUENCE</scope>
</reference>
<accession>A0A382EHV4</accession>
<dbReference type="EMBL" id="UINC01044294">
    <property type="protein sequence ID" value="SVB49551.1"/>
    <property type="molecule type" value="Genomic_DNA"/>
</dbReference>
<dbReference type="AlphaFoldDB" id="A0A382EHV4"/>
<evidence type="ECO:0000313" key="2">
    <source>
        <dbReference type="EMBL" id="SVB49551.1"/>
    </source>
</evidence>
<feature type="non-terminal residue" evidence="2">
    <location>
        <position position="1"/>
    </location>
</feature>
<sequence length="534" mass="60824">MKDDNTFASLVAKLNAMGETGEPAKKRQEIKVIKKAKREGKKLHTDPNVNAMATLMESLGKPDVEEGKPNQLKGKNKLKSVTAGETDGTTKNPSKGKLVGEENTPIDEDLIASLKTQFRELLEPKKVAPVEEGVHDDVISNMTFTDGHADYTPDGQAMNNGAVDYPEINSWHLDSEGNVKPEATEPPDPDWISEYLPDELLNIPGGEFKWVPESVTNEAVGEFAEPLYTLQDELGLEDNVLVDELARWMDGQDIKEFVDSFRRHHEMDPVGKSKRGHWPDDEKSEGKEVEESPAGPHGEFINDQFNNHKLEVAKWLMKQDEHSQLEEIEHLLDKAYPSGDDDRFYKEWEDVVGTNPLPWQSTGVNPPRKEGIEDIAKSHTKRHTLPRIDTDKYQERDGLEGPIATRSGKVVYYDNKEGKYYDPDTDMYIDHEDMKALTLPQHTGRVKEDDFDAEGQHGKALMQLYKDNEHNNYHSENNLLLAKAFGTPKEVNMVELIIKKNQKQGHTSHEDFDWMHKNINKKYYKELVKEFKEL</sequence>
<feature type="region of interest" description="Disordered" evidence="1">
    <location>
        <begin position="60"/>
        <end position="104"/>
    </location>
</feature>
<evidence type="ECO:0000256" key="1">
    <source>
        <dbReference type="SAM" id="MobiDB-lite"/>
    </source>
</evidence>
<feature type="non-terminal residue" evidence="2">
    <location>
        <position position="534"/>
    </location>
</feature>
<protein>
    <recommendedName>
        <fullName evidence="3">OCRE domain-containing protein</fullName>
    </recommendedName>
</protein>
<feature type="compositionally biased region" description="Basic and acidic residues" evidence="1">
    <location>
        <begin position="268"/>
        <end position="290"/>
    </location>
</feature>
<evidence type="ECO:0008006" key="3">
    <source>
        <dbReference type="Google" id="ProtNLM"/>
    </source>
</evidence>
<gene>
    <name evidence="2" type="ORF">METZ01_LOCUS202405</name>
</gene>
<feature type="region of interest" description="Disordered" evidence="1">
    <location>
        <begin position="268"/>
        <end position="302"/>
    </location>
</feature>
<organism evidence="2">
    <name type="scientific">marine metagenome</name>
    <dbReference type="NCBI Taxonomy" id="408172"/>
    <lineage>
        <taxon>unclassified sequences</taxon>
        <taxon>metagenomes</taxon>
        <taxon>ecological metagenomes</taxon>
    </lineage>
</organism>
<proteinExistence type="predicted"/>